<evidence type="ECO:0000313" key="2">
    <source>
        <dbReference type="EMBL" id="CQR73282.1"/>
    </source>
</evidence>
<protein>
    <submittedName>
        <fullName evidence="2">Uncharacterized protein</fullName>
    </submittedName>
</protein>
<keyword evidence="1" id="KW-0812">Transmembrane</keyword>
<proteinExistence type="predicted"/>
<sequence>MKWLNSEVLFIVVAVLYFASRKPVGGLEMTADVLMVIALVLIVVKHIVYRWYK</sequence>
<dbReference type="EMBL" id="CTRP01000012">
    <property type="protein sequence ID" value="CQR73282.1"/>
    <property type="molecule type" value="Genomic_DNA"/>
</dbReference>
<keyword evidence="1" id="KW-0472">Membrane</keyword>
<name>A0A0U1L0U2_9FIRM</name>
<dbReference type="AlphaFoldDB" id="A0A0U1L0U2"/>
<feature type="transmembrane region" description="Helical" evidence="1">
    <location>
        <begin position="31"/>
        <end position="52"/>
    </location>
</feature>
<reference evidence="3" key="1">
    <citation type="submission" date="2015-03" db="EMBL/GenBank/DDBJ databases">
        <authorList>
            <person name="Nijsse Bart"/>
        </authorList>
    </citation>
    <scope>NUCLEOTIDE SEQUENCE [LARGE SCALE GENOMIC DNA]</scope>
</reference>
<accession>A0A0U1L0U2</accession>
<organism evidence="2 3">
    <name type="scientific">Sporomusa ovata</name>
    <dbReference type="NCBI Taxonomy" id="2378"/>
    <lineage>
        <taxon>Bacteria</taxon>
        <taxon>Bacillati</taxon>
        <taxon>Bacillota</taxon>
        <taxon>Negativicutes</taxon>
        <taxon>Selenomonadales</taxon>
        <taxon>Sporomusaceae</taxon>
        <taxon>Sporomusa</taxon>
    </lineage>
</organism>
<evidence type="ECO:0000256" key="1">
    <source>
        <dbReference type="SAM" id="Phobius"/>
    </source>
</evidence>
<keyword evidence="1" id="KW-1133">Transmembrane helix</keyword>
<dbReference type="Proteomes" id="UP000049855">
    <property type="component" value="Unassembled WGS sequence"/>
</dbReference>
<gene>
    <name evidence="2" type="ORF">SpAn4DRAFT_2514</name>
</gene>
<evidence type="ECO:0000313" key="3">
    <source>
        <dbReference type="Proteomes" id="UP000049855"/>
    </source>
</evidence>
<keyword evidence="3" id="KW-1185">Reference proteome</keyword>